<reference evidence="22 23" key="1">
    <citation type="submission" date="2017-03" db="EMBL/GenBank/DDBJ databases">
        <title>Foreign affairs: Plasmid Transfer between Roseobacters and Rhizobia.</title>
        <authorList>
            <person name="Bartling P."/>
            <person name="Bunk B."/>
            <person name="Overmann J."/>
            <person name="Brinkmann H."/>
            <person name="Petersen J."/>
        </authorList>
    </citation>
    <scope>NUCLEOTIDE SEQUENCE [LARGE SCALE GENOMIC DNA]</scope>
    <source>
        <strain evidence="22 23">MACL11</strain>
    </source>
</reference>
<keyword evidence="23" id="KW-1185">Reference proteome</keyword>
<accession>A0A1U9Z3F7</accession>
<evidence type="ECO:0000256" key="20">
    <source>
        <dbReference type="SAM" id="Phobius"/>
    </source>
</evidence>
<feature type="domain" description="Ion transport" evidence="21">
    <location>
        <begin position="25"/>
        <end position="242"/>
    </location>
</feature>
<dbReference type="EMBL" id="CP020330">
    <property type="protein sequence ID" value="AQZ52233.1"/>
    <property type="molecule type" value="Genomic_DNA"/>
</dbReference>
<evidence type="ECO:0000256" key="1">
    <source>
        <dbReference type="ARBA" id="ARBA00004651"/>
    </source>
</evidence>
<keyword evidence="10" id="KW-0851">Voltage-gated channel</keyword>
<evidence type="ECO:0000256" key="13">
    <source>
        <dbReference type="ARBA" id="ARBA00023065"/>
    </source>
</evidence>
<keyword evidence="4" id="KW-1003">Cell membrane</keyword>
<dbReference type="PANTHER" id="PTHR11537">
    <property type="entry name" value="VOLTAGE-GATED POTASSIUM CHANNEL"/>
    <property type="match status" value="1"/>
</dbReference>
<keyword evidence="6" id="KW-0116">cAMP-binding</keyword>
<evidence type="ECO:0000256" key="8">
    <source>
        <dbReference type="ARBA" id="ARBA00022741"/>
    </source>
</evidence>
<dbReference type="Gene3D" id="1.20.120.350">
    <property type="entry name" value="Voltage-gated potassium channels. Chain C"/>
    <property type="match status" value="1"/>
</dbReference>
<comment type="function">
    <text evidence="18">Cyclic nucleotide-regulated potassium channel activated by cAMP.</text>
</comment>
<dbReference type="InterPro" id="IPR005821">
    <property type="entry name" value="Ion_trans_dom"/>
</dbReference>
<evidence type="ECO:0000256" key="16">
    <source>
        <dbReference type="ARBA" id="ARBA00023286"/>
    </source>
</evidence>
<evidence type="ECO:0000256" key="19">
    <source>
        <dbReference type="ARBA" id="ARBA00060926"/>
    </source>
</evidence>
<dbReference type="GO" id="GO:0005249">
    <property type="term" value="F:voltage-gated potassium channel activity"/>
    <property type="evidence" value="ECO:0007669"/>
    <property type="project" value="InterPro"/>
</dbReference>
<keyword evidence="14 20" id="KW-0472">Membrane</keyword>
<gene>
    <name evidence="22" type="ORF">Mame_02910</name>
</gene>
<dbReference type="RefSeq" id="WP_018063224.1">
    <property type="nucleotide sequence ID" value="NZ_AQWH01000002.1"/>
</dbReference>
<dbReference type="InterPro" id="IPR027359">
    <property type="entry name" value="Volt_channel_dom_sf"/>
</dbReference>
<dbReference type="Gene3D" id="1.10.287.70">
    <property type="match status" value="1"/>
</dbReference>
<keyword evidence="11" id="KW-0630">Potassium</keyword>
<evidence type="ECO:0000313" key="23">
    <source>
        <dbReference type="Proteomes" id="UP000191135"/>
    </source>
</evidence>
<keyword evidence="9" id="KW-0631">Potassium channel</keyword>
<dbReference type="SUPFAM" id="SSF81324">
    <property type="entry name" value="Voltage-gated potassium channels"/>
    <property type="match status" value="1"/>
</dbReference>
<keyword evidence="15" id="KW-0114">cAMP</keyword>
<sequence length="316" mass="35753">MMNRFRARAYQLLEFPSRVDRPSWLIELLLILLIIISVIAVCLETVPDVLKVHGPFLMRVDLWITVIFTIEYATRLWAAAEAYPELPAWKARLKWAISPMALIDLVAILPFWLAFVVPIDFRLLRLLRLLRIYKLARYSPALTALFAVIREEAGTLFAALIILAILLVFAASGAWLVEREVQPEAFGSIPSAMWWALVTLTTVGYGDVVPHTVIGRLFGGLITLLGVGMAALPAGIIATGLAQHLHERRNRLCDEFREVLQDGRLDLADGRRVEALRRELGISRTAVRSIYEEVQREQPPRQCRCPKCDHVFSPPR</sequence>
<dbReference type="eggNOG" id="COG0664">
    <property type="taxonomic scope" value="Bacteria"/>
</dbReference>
<feature type="transmembrane region" description="Helical" evidence="20">
    <location>
        <begin position="56"/>
        <end position="75"/>
    </location>
</feature>
<evidence type="ECO:0000313" key="22">
    <source>
        <dbReference type="EMBL" id="AQZ52233.1"/>
    </source>
</evidence>
<comment type="subunit">
    <text evidence="2">Homotetramer.</text>
</comment>
<keyword evidence="13" id="KW-0406">Ion transport</keyword>
<dbReference type="FunFam" id="1.10.287.70:FF:000181">
    <property type="entry name" value="Cyclic nucleotide-gated potassium channel mll3241"/>
    <property type="match status" value="1"/>
</dbReference>
<keyword evidence="17" id="KW-0407">Ion channel</keyword>
<feature type="transmembrane region" description="Helical" evidence="20">
    <location>
        <begin position="155"/>
        <end position="177"/>
    </location>
</feature>
<organism evidence="22 23">
    <name type="scientific">Martelella mediterranea DSM 17316</name>
    <dbReference type="NCBI Taxonomy" id="1122214"/>
    <lineage>
        <taxon>Bacteria</taxon>
        <taxon>Pseudomonadati</taxon>
        <taxon>Pseudomonadota</taxon>
        <taxon>Alphaproteobacteria</taxon>
        <taxon>Hyphomicrobiales</taxon>
        <taxon>Aurantimonadaceae</taxon>
        <taxon>Martelella</taxon>
    </lineage>
</organism>
<evidence type="ECO:0000256" key="11">
    <source>
        <dbReference type="ARBA" id="ARBA00022958"/>
    </source>
</evidence>
<evidence type="ECO:0000256" key="17">
    <source>
        <dbReference type="ARBA" id="ARBA00023303"/>
    </source>
</evidence>
<evidence type="ECO:0000256" key="2">
    <source>
        <dbReference type="ARBA" id="ARBA00011881"/>
    </source>
</evidence>
<evidence type="ECO:0000256" key="6">
    <source>
        <dbReference type="ARBA" id="ARBA00022566"/>
    </source>
</evidence>
<dbReference type="GO" id="GO:0008076">
    <property type="term" value="C:voltage-gated potassium channel complex"/>
    <property type="evidence" value="ECO:0007669"/>
    <property type="project" value="InterPro"/>
</dbReference>
<protein>
    <submittedName>
        <fullName evidence="22">MlotiK1 channel</fullName>
    </submittedName>
</protein>
<keyword evidence="16" id="KW-1071">Ligand-gated ion channel</keyword>
<keyword evidence="8" id="KW-0547">Nucleotide-binding</keyword>
<feature type="transmembrane region" description="Helical" evidence="20">
    <location>
        <begin position="24"/>
        <end position="44"/>
    </location>
</feature>
<dbReference type="KEGG" id="mmed:Mame_02910"/>
<keyword evidence="3" id="KW-0813">Transport</keyword>
<evidence type="ECO:0000256" key="4">
    <source>
        <dbReference type="ARBA" id="ARBA00022475"/>
    </source>
</evidence>
<evidence type="ECO:0000256" key="3">
    <source>
        <dbReference type="ARBA" id="ARBA00022448"/>
    </source>
</evidence>
<evidence type="ECO:0000256" key="7">
    <source>
        <dbReference type="ARBA" id="ARBA00022692"/>
    </source>
</evidence>
<dbReference type="Proteomes" id="UP000191135">
    <property type="component" value="Chromosome"/>
</dbReference>
<comment type="subcellular location">
    <subcellularLocation>
        <location evidence="1">Cell membrane</location>
        <topology evidence="1">Multi-pass membrane protein</topology>
    </subcellularLocation>
</comment>
<dbReference type="GO" id="GO:0030552">
    <property type="term" value="F:cAMP binding"/>
    <property type="evidence" value="ECO:0007669"/>
    <property type="project" value="UniProtKB-KW"/>
</dbReference>
<feature type="transmembrane region" description="Helical" evidence="20">
    <location>
        <begin position="189"/>
        <end position="206"/>
    </location>
</feature>
<evidence type="ECO:0000256" key="10">
    <source>
        <dbReference type="ARBA" id="ARBA00022882"/>
    </source>
</evidence>
<comment type="similarity">
    <text evidence="19">Belongs to the potassium channel family.</text>
</comment>
<evidence type="ECO:0000256" key="14">
    <source>
        <dbReference type="ARBA" id="ARBA00023136"/>
    </source>
</evidence>
<evidence type="ECO:0000256" key="9">
    <source>
        <dbReference type="ARBA" id="ARBA00022826"/>
    </source>
</evidence>
<evidence type="ECO:0000256" key="5">
    <source>
        <dbReference type="ARBA" id="ARBA00022538"/>
    </source>
</evidence>
<proteinExistence type="inferred from homology"/>
<evidence type="ECO:0000256" key="12">
    <source>
        <dbReference type="ARBA" id="ARBA00022989"/>
    </source>
</evidence>
<dbReference type="STRING" id="1122214.Mame_02910"/>
<keyword evidence="7 20" id="KW-0812">Transmembrane</keyword>
<feature type="transmembrane region" description="Helical" evidence="20">
    <location>
        <begin position="95"/>
        <end position="117"/>
    </location>
</feature>
<dbReference type="OrthoDB" id="9799090at2"/>
<dbReference type="Pfam" id="PF00520">
    <property type="entry name" value="Ion_trans"/>
    <property type="match status" value="1"/>
</dbReference>
<name>A0A1U9Z3F7_9HYPH</name>
<dbReference type="AlphaFoldDB" id="A0A1U9Z3F7"/>
<dbReference type="InterPro" id="IPR028325">
    <property type="entry name" value="VG_K_chnl"/>
</dbReference>
<evidence type="ECO:0000256" key="18">
    <source>
        <dbReference type="ARBA" id="ARBA00058429"/>
    </source>
</evidence>
<keyword evidence="5" id="KW-0633">Potassium transport</keyword>
<evidence type="ECO:0000259" key="21">
    <source>
        <dbReference type="Pfam" id="PF00520"/>
    </source>
</evidence>
<evidence type="ECO:0000256" key="15">
    <source>
        <dbReference type="ARBA" id="ARBA00023149"/>
    </source>
</evidence>
<dbReference type="PRINTS" id="PR00169">
    <property type="entry name" value="KCHANNEL"/>
</dbReference>
<dbReference type="GO" id="GO:0001508">
    <property type="term" value="P:action potential"/>
    <property type="evidence" value="ECO:0007669"/>
    <property type="project" value="TreeGrafter"/>
</dbReference>
<keyword evidence="12 20" id="KW-1133">Transmembrane helix</keyword>
<feature type="transmembrane region" description="Helical" evidence="20">
    <location>
        <begin position="218"/>
        <end position="242"/>
    </location>
</feature>
<dbReference type="PANTHER" id="PTHR11537:SF254">
    <property type="entry name" value="POTASSIUM VOLTAGE-GATED CHANNEL PROTEIN SHAB"/>
    <property type="match status" value="1"/>
</dbReference>